<dbReference type="AlphaFoldDB" id="A0A1F6D7W5"/>
<comment type="caution">
    <text evidence="1">The sequence shown here is derived from an EMBL/GenBank/DDBJ whole genome shotgun (WGS) entry which is preliminary data.</text>
</comment>
<evidence type="ECO:0000313" key="1">
    <source>
        <dbReference type="EMBL" id="OGG57534.1"/>
    </source>
</evidence>
<accession>A0A1F6D7W5</accession>
<sequence length="228" mass="26348">MGSVKESVPNFLLRKPSRPFNPYVGWNTYADKQIVFQYDEPIMRWDAHPRGVIIESHKAELSVNGNETALRTPIEGSDFMWYGHCKGFLARRGNTFLLNDADLLYEGEWDDWRSHPEGVVIYKEHTLYLNGGGDVLYTGDLEAWEWDGHLEGVIVQYQDQILLNGKTQLYKGEFDTWLAHPRGVIVQQGNRLILNTQKVVYEGEITEWASHPDGVIMKKDNLWIFYAL</sequence>
<name>A0A1F6D7W5_9BACT</name>
<proteinExistence type="predicted"/>
<evidence type="ECO:0000313" key="2">
    <source>
        <dbReference type="Proteomes" id="UP000177958"/>
    </source>
</evidence>
<dbReference type="Proteomes" id="UP000177958">
    <property type="component" value="Unassembled WGS sequence"/>
</dbReference>
<gene>
    <name evidence="1" type="ORF">A2853_01550</name>
</gene>
<dbReference type="EMBL" id="MFKX01000021">
    <property type="protein sequence ID" value="OGG57534.1"/>
    <property type="molecule type" value="Genomic_DNA"/>
</dbReference>
<organism evidence="1 2">
    <name type="scientific">Candidatus Kaiserbacteria bacterium RIFCSPHIGHO2_01_FULL_55_17</name>
    <dbReference type="NCBI Taxonomy" id="1798484"/>
    <lineage>
        <taxon>Bacteria</taxon>
        <taxon>Candidatus Kaiseribacteriota</taxon>
    </lineage>
</organism>
<protein>
    <submittedName>
        <fullName evidence="1">Uncharacterized protein</fullName>
    </submittedName>
</protein>
<reference evidence="1 2" key="1">
    <citation type="journal article" date="2016" name="Nat. Commun.">
        <title>Thousands of microbial genomes shed light on interconnected biogeochemical processes in an aquifer system.</title>
        <authorList>
            <person name="Anantharaman K."/>
            <person name="Brown C.T."/>
            <person name="Hug L.A."/>
            <person name="Sharon I."/>
            <person name="Castelle C.J."/>
            <person name="Probst A.J."/>
            <person name="Thomas B.C."/>
            <person name="Singh A."/>
            <person name="Wilkins M.J."/>
            <person name="Karaoz U."/>
            <person name="Brodie E.L."/>
            <person name="Williams K.H."/>
            <person name="Hubbard S.S."/>
            <person name="Banfield J.F."/>
        </authorList>
    </citation>
    <scope>NUCLEOTIDE SEQUENCE [LARGE SCALE GENOMIC DNA]</scope>
</reference>